<name>A0ABT5HWD1_9CAUL</name>
<comment type="caution">
    <text evidence="1">The sequence shown here is derived from an EMBL/GenBank/DDBJ whole genome shotgun (WGS) entry which is preliminary data.</text>
</comment>
<sequence>MTREEFERTYHEKLGDIMQASPKMFEMRVGAWLDLLDSEPAVASYIDAATAGFKFEPWFEQATRGGVSRQLSELISTDKQERDAQFIGLMRQFREPHGWHHFGLAHFRAGNNVAQTLDALNRNIVGPFARDLLRDLGPLVRDAEKVEPEPDEAIATIDPQSPAILELNDKIDELIMLLRSSNMASEILGEDKDRLSAELSASKVLIRVSRVERSIMERLLTPALRFIAKTLADQAGETAVKAALALLAAHLGINIAL</sequence>
<reference evidence="1 2" key="1">
    <citation type="submission" date="2023-01" db="EMBL/GenBank/DDBJ databases">
        <title>Novel species of the genus Asticcacaulis isolated from rivers.</title>
        <authorList>
            <person name="Lu H."/>
        </authorList>
    </citation>
    <scope>NUCLEOTIDE SEQUENCE [LARGE SCALE GENOMIC DNA]</scope>
    <source>
        <strain evidence="1 2">BYS171W</strain>
    </source>
</reference>
<proteinExistence type="predicted"/>
<evidence type="ECO:0000313" key="2">
    <source>
        <dbReference type="Proteomes" id="UP001214854"/>
    </source>
</evidence>
<protein>
    <submittedName>
        <fullName evidence="1">Uncharacterized protein</fullName>
    </submittedName>
</protein>
<dbReference type="EMBL" id="JAQQKX010000012">
    <property type="protein sequence ID" value="MDC7684375.1"/>
    <property type="molecule type" value="Genomic_DNA"/>
</dbReference>
<evidence type="ECO:0000313" key="1">
    <source>
        <dbReference type="EMBL" id="MDC7684375.1"/>
    </source>
</evidence>
<gene>
    <name evidence="1" type="ORF">PQU92_13900</name>
</gene>
<keyword evidence="2" id="KW-1185">Reference proteome</keyword>
<dbReference type="RefSeq" id="WP_272748850.1">
    <property type="nucleotide sequence ID" value="NZ_JAQQKX010000012.1"/>
</dbReference>
<organism evidence="1 2">
    <name type="scientific">Asticcacaulis aquaticus</name>
    <dbReference type="NCBI Taxonomy" id="2984212"/>
    <lineage>
        <taxon>Bacteria</taxon>
        <taxon>Pseudomonadati</taxon>
        <taxon>Pseudomonadota</taxon>
        <taxon>Alphaproteobacteria</taxon>
        <taxon>Caulobacterales</taxon>
        <taxon>Caulobacteraceae</taxon>
        <taxon>Asticcacaulis</taxon>
    </lineage>
</organism>
<dbReference type="Proteomes" id="UP001214854">
    <property type="component" value="Unassembled WGS sequence"/>
</dbReference>
<accession>A0ABT5HWD1</accession>